<dbReference type="Gene3D" id="3.40.190.10">
    <property type="entry name" value="Periplasmic binding protein-like II"/>
    <property type="match status" value="2"/>
</dbReference>
<dbReference type="PANTHER" id="PTHR30085">
    <property type="entry name" value="AMINO ACID ABC TRANSPORTER PERMEASE"/>
    <property type="match status" value="1"/>
</dbReference>
<dbReference type="EMBL" id="JNAD02000014">
    <property type="protein sequence ID" value="RKM92224.1"/>
    <property type="molecule type" value="Genomic_DNA"/>
</dbReference>
<dbReference type="OrthoDB" id="3229768at2"/>
<organism evidence="7 8">
    <name type="scientific">Streptomyces xinghaiensis</name>
    <dbReference type="NCBI Taxonomy" id="1038928"/>
    <lineage>
        <taxon>Bacteria</taxon>
        <taxon>Bacillati</taxon>
        <taxon>Actinomycetota</taxon>
        <taxon>Actinomycetes</taxon>
        <taxon>Kitasatosporales</taxon>
        <taxon>Streptomycetaceae</taxon>
        <taxon>Streptomyces</taxon>
    </lineage>
</organism>
<evidence type="ECO:0000259" key="6">
    <source>
        <dbReference type="SMART" id="SM00062"/>
    </source>
</evidence>
<evidence type="ECO:0000256" key="4">
    <source>
        <dbReference type="SAM" id="MobiDB-lite"/>
    </source>
</evidence>
<evidence type="ECO:0000256" key="1">
    <source>
        <dbReference type="ARBA" id="ARBA00010333"/>
    </source>
</evidence>
<proteinExistence type="inferred from homology"/>
<dbReference type="InterPro" id="IPR001638">
    <property type="entry name" value="Solute-binding_3/MltF_N"/>
</dbReference>
<evidence type="ECO:0000256" key="5">
    <source>
        <dbReference type="SAM" id="SignalP"/>
    </source>
</evidence>
<dbReference type="GO" id="GO:0006865">
    <property type="term" value="P:amino acid transport"/>
    <property type="evidence" value="ECO:0007669"/>
    <property type="project" value="TreeGrafter"/>
</dbReference>
<keyword evidence="2" id="KW-0813">Transport</keyword>
<dbReference type="PANTHER" id="PTHR30085:SF6">
    <property type="entry name" value="ABC TRANSPORTER GLUTAMINE-BINDING PROTEIN GLNH"/>
    <property type="match status" value="1"/>
</dbReference>
<reference evidence="7 8" key="1">
    <citation type="journal article" date="2014" name="Genome Announc.">
        <title>Draft Genome Sequence of Streptomyces fradiae ATCC 19609, a Strain Highly Sensitive to Antibiotics.</title>
        <authorList>
            <person name="Bekker O.B."/>
            <person name="Klimina K.M."/>
            <person name="Vatlin A.A."/>
            <person name="Zakharevich N.V."/>
            <person name="Kasianov A.S."/>
            <person name="Danilenko V.N."/>
        </authorList>
    </citation>
    <scope>NUCLEOTIDE SEQUENCE [LARGE SCALE GENOMIC DNA]</scope>
    <source>
        <strain evidence="7 8">ATCC 19609</strain>
    </source>
</reference>
<dbReference type="RefSeq" id="WP_050363987.1">
    <property type="nucleotide sequence ID" value="NZ_CP134822.1"/>
</dbReference>
<feature type="domain" description="Solute-binding protein family 3/N-terminal" evidence="6">
    <location>
        <begin position="52"/>
        <end position="274"/>
    </location>
</feature>
<comment type="similarity">
    <text evidence="1">Belongs to the bacterial solute-binding protein 3 family.</text>
</comment>
<dbReference type="SUPFAM" id="SSF53850">
    <property type="entry name" value="Periplasmic binding protein-like II"/>
    <property type="match status" value="1"/>
</dbReference>
<dbReference type="Proteomes" id="UP000028058">
    <property type="component" value="Unassembled WGS sequence"/>
</dbReference>
<dbReference type="Pfam" id="PF00497">
    <property type="entry name" value="SBP_bac_3"/>
    <property type="match status" value="1"/>
</dbReference>
<keyword evidence="8" id="KW-1185">Reference proteome</keyword>
<comment type="caution">
    <text evidence="7">The sequence shown here is derived from an EMBL/GenBank/DDBJ whole genome shotgun (WGS) entry which is preliminary data.</text>
</comment>
<dbReference type="GO" id="GO:0005576">
    <property type="term" value="C:extracellular region"/>
    <property type="evidence" value="ECO:0007669"/>
    <property type="project" value="TreeGrafter"/>
</dbReference>
<dbReference type="AlphaFoldDB" id="A0A3R7HWC2"/>
<name>A0A3R7HWC2_9ACTN</name>
<protein>
    <recommendedName>
        <fullName evidence="6">Solute-binding protein family 3/N-terminal domain-containing protein</fullName>
    </recommendedName>
</protein>
<gene>
    <name evidence="7" type="ORF">SFRA_025380</name>
</gene>
<dbReference type="SMART" id="SM00062">
    <property type="entry name" value="PBPb"/>
    <property type="match status" value="1"/>
</dbReference>
<evidence type="ECO:0000313" key="8">
    <source>
        <dbReference type="Proteomes" id="UP000028058"/>
    </source>
</evidence>
<evidence type="ECO:0000313" key="7">
    <source>
        <dbReference type="EMBL" id="RKM92224.1"/>
    </source>
</evidence>
<accession>A0A3R7HWC2</accession>
<sequence>MSPITRLAAAAVGGTLLLATACGGGSEEPAPGPKPAPSPAEEEPKDSLFDGAVRVAVKYDQPGFNFQDQETRAYAGFEKDLAEYLSSELQFTMDLKDEPSHRREKVLENGTSQLVIATYSITEDREEQVDFAGPYFQTRQGLLVRAGNKDITSRETTAGKVICTVSGSTSAPETPGAGKKLAQLLPKARIDLRDSYSQCVDQLRRGNFDAVWTDRAVLYGFMERYDDIKVVEKLELGSPQRYGVGVQEGREHDCRKIADALRRFLGTDQDWRNAFRSHFPRLAKEDPDFEQHYKPAAETVDDYSCSDD</sequence>
<evidence type="ECO:0000256" key="3">
    <source>
        <dbReference type="ARBA" id="ARBA00022729"/>
    </source>
</evidence>
<dbReference type="PROSITE" id="PS51257">
    <property type="entry name" value="PROKAR_LIPOPROTEIN"/>
    <property type="match status" value="1"/>
</dbReference>
<evidence type="ECO:0000256" key="2">
    <source>
        <dbReference type="ARBA" id="ARBA00022448"/>
    </source>
</evidence>
<feature type="chain" id="PRO_5043188295" description="Solute-binding protein family 3/N-terminal domain-containing protein" evidence="5">
    <location>
        <begin position="22"/>
        <end position="308"/>
    </location>
</feature>
<dbReference type="GO" id="GO:0030288">
    <property type="term" value="C:outer membrane-bounded periplasmic space"/>
    <property type="evidence" value="ECO:0007669"/>
    <property type="project" value="TreeGrafter"/>
</dbReference>
<feature type="signal peptide" evidence="5">
    <location>
        <begin position="1"/>
        <end position="21"/>
    </location>
</feature>
<dbReference type="InterPro" id="IPR051455">
    <property type="entry name" value="Bact_solute-bind_prot3"/>
</dbReference>
<feature type="region of interest" description="Disordered" evidence="4">
    <location>
        <begin position="22"/>
        <end position="46"/>
    </location>
</feature>
<keyword evidence="3 5" id="KW-0732">Signal</keyword>